<evidence type="ECO:0000313" key="2">
    <source>
        <dbReference type="EMBL" id="HAE95025.1"/>
    </source>
</evidence>
<protein>
    <submittedName>
        <fullName evidence="2">DUF2065 domain-containing protein</fullName>
    </submittedName>
</protein>
<accession>A0A059EBC2</accession>
<dbReference type="RefSeq" id="WP_035547089.1">
    <property type="nucleotide sequence ID" value="NZ_AWFH01000001.1"/>
</dbReference>
<organism evidence="4 5">
    <name type="scientific">Hyphomonas atlantica</name>
    <dbReference type="NCBI Taxonomy" id="1280948"/>
    <lineage>
        <taxon>Bacteria</taxon>
        <taxon>Pseudomonadati</taxon>
        <taxon>Pseudomonadota</taxon>
        <taxon>Alphaproteobacteria</taxon>
        <taxon>Hyphomonadales</taxon>
        <taxon>Hyphomonadaceae</taxon>
        <taxon>Hyphomonas</taxon>
    </lineage>
</organism>
<dbReference type="OrthoDB" id="9815199at2"/>
<evidence type="ECO:0000313" key="3">
    <source>
        <dbReference type="EMBL" id="HBQ50290.1"/>
    </source>
</evidence>
<evidence type="ECO:0000256" key="1">
    <source>
        <dbReference type="SAM" id="Phobius"/>
    </source>
</evidence>
<dbReference type="InterPro" id="IPR019201">
    <property type="entry name" value="DUF2065"/>
</dbReference>
<name>A0A059EBC2_9PROT</name>
<evidence type="ECO:0000313" key="4">
    <source>
        <dbReference type="EMBL" id="KCZ64991.1"/>
    </source>
</evidence>
<evidence type="ECO:0000313" key="7">
    <source>
        <dbReference type="Proteomes" id="UP000263957"/>
    </source>
</evidence>
<dbReference type="PATRIC" id="fig|1280948.3.peg.202"/>
<dbReference type="STRING" id="1280948.HY36_01055"/>
<gene>
    <name evidence="2" type="ORF">DCG65_10715</name>
    <name evidence="3" type="ORF">DD728_15680</name>
    <name evidence="4" type="ORF">HY36_01055</name>
</gene>
<reference evidence="4 5" key="1">
    <citation type="journal article" date="2014" name="Antonie Van Leeuwenhoek">
        <title>Hyphomonas beringensis sp. nov. and Hyphomonas chukchiensis sp. nov., isolated from surface seawater of the Bering Sea and Chukchi Sea.</title>
        <authorList>
            <person name="Li C."/>
            <person name="Lai Q."/>
            <person name="Li G."/>
            <person name="Dong C."/>
            <person name="Wang J."/>
            <person name="Liao Y."/>
            <person name="Shao Z."/>
        </authorList>
    </citation>
    <scope>NUCLEOTIDE SEQUENCE [LARGE SCALE GENOMIC DNA]</scope>
    <source>
        <strain evidence="4 5">22II1-22F38</strain>
    </source>
</reference>
<proteinExistence type="predicted"/>
<dbReference type="EMBL" id="DOGS01000318">
    <property type="protein sequence ID" value="HBQ50290.1"/>
    <property type="molecule type" value="Genomic_DNA"/>
</dbReference>
<keyword evidence="1" id="KW-0812">Transmembrane</keyword>
<dbReference type="EMBL" id="AWFH01000001">
    <property type="protein sequence ID" value="KCZ64991.1"/>
    <property type="molecule type" value="Genomic_DNA"/>
</dbReference>
<reference evidence="6 7" key="2">
    <citation type="journal article" date="2018" name="Nat. Biotechnol.">
        <title>A standardized bacterial taxonomy based on genome phylogeny substantially revises the tree of life.</title>
        <authorList>
            <person name="Parks D.H."/>
            <person name="Chuvochina M."/>
            <person name="Waite D.W."/>
            <person name="Rinke C."/>
            <person name="Skarshewski A."/>
            <person name="Chaumeil P.A."/>
            <person name="Hugenholtz P."/>
        </authorList>
    </citation>
    <scope>NUCLEOTIDE SEQUENCE [LARGE SCALE GENOMIC DNA]</scope>
    <source>
        <strain evidence="3">UBA10378</strain>
        <strain evidence="2">UBA8557</strain>
    </source>
</reference>
<feature type="transmembrane region" description="Helical" evidence="1">
    <location>
        <begin position="46"/>
        <end position="64"/>
    </location>
</feature>
<dbReference type="Pfam" id="PF09838">
    <property type="entry name" value="DUF2065"/>
    <property type="match status" value="1"/>
</dbReference>
<comment type="caution">
    <text evidence="4">The sequence shown here is derived from an EMBL/GenBank/DDBJ whole genome shotgun (WGS) entry which is preliminary data.</text>
</comment>
<keyword evidence="1" id="KW-1133">Transmembrane helix</keyword>
<dbReference type="EMBL" id="DMBR01000324">
    <property type="protein sequence ID" value="HAE95025.1"/>
    <property type="molecule type" value="Genomic_DNA"/>
</dbReference>
<sequence length="65" mass="6971">MSLQLILLGIGMWLFLEGVAYAAAPDFMRRLAEYLSRMPPREIALAGIGSAAVGAILIVIAVRVL</sequence>
<dbReference type="Proteomes" id="UP000259173">
    <property type="component" value="Unassembled WGS sequence"/>
</dbReference>
<keyword evidence="5" id="KW-1185">Reference proteome</keyword>
<dbReference type="AlphaFoldDB" id="A0A059EBC2"/>
<evidence type="ECO:0000313" key="6">
    <source>
        <dbReference type="Proteomes" id="UP000259173"/>
    </source>
</evidence>
<dbReference type="Proteomes" id="UP000024547">
    <property type="component" value="Unassembled WGS sequence"/>
</dbReference>
<evidence type="ECO:0000313" key="5">
    <source>
        <dbReference type="Proteomes" id="UP000024547"/>
    </source>
</evidence>
<keyword evidence="1" id="KW-0472">Membrane</keyword>
<dbReference type="Proteomes" id="UP000263957">
    <property type="component" value="Unassembled WGS sequence"/>
</dbReference>
<dbReference type="eggNOG" id="ENOG5030YSU">
    <property type="taxonomic scope" value="Bacteria"/>
</dbReference>